<comment type="subcellular location">
    <subcellularLocation>
        <location evidence="2">Membrane</location>
    </subcellularLocation>
</comment>
<evidence type="ECO:0000259" key="12">
    <source>
        <dbReference type="PROSITE" id="PS50109"/>
    </source>
</evidence>
<feature type="transmembrane region" description="Helical" evidence="11">
    <location>
        <begin position="12"/>
        <end position="31"/>
    </location>
</feature>
<dbReference type="InterPro" id="IPR050428">
    <property type="entry name" value="TCS_sensor_his_kinase"/>
</dbReference>
<evidence type="ECO:0000256" key="9">
    <source>
        <dbReference type="ARBA" id="ARBA00023012"/>
    </source>
</evidence>
<proteinExistence type="predicted"/>
<dbReference type="PROSITE" id="PS50109">
    <property type="entry name" value="HIS_KIN"/>
    <property type="match status" value="1"/>
</dbReference>
<sequence length="442" mass="49574">MRSISRQLGSGLLLVMLITVLLVGQGAVWLFDRALRDYLGSDLQRESDALLVAMTPTPGGLMLDTTRIGPDYLRPFSGRYFIIESHHQRWRSRSLWDERLPAVNVEQHNNQLVPGPAGQQLLMRSQHFRRASQPVTITVALDYQPLLLAFQRARNWLWGLGGIAVLVSLLLQHALLRRGLRPLRAVRTELAEWHAGKRLELSDNVPLELSPLVREINHLGAQVEQIIQRSRKGLGDFSHALKTPLAVAESLLNRDSLTAEDRVQLQRQLQDIRRQLERALQRSRLAPESHSIQRFDPAEDLPWLLGSLQQIHGAEVEILHPPLAMGRPWPFEREDMLELLGNLLDNACKWAAGRVRLDWVLLPDALQLRVEDDGPGISEQDRQQVLGRGTRLDESVAGHGLGLAIVGDLVDVYGGSLELLESDLGGLAVQVTLPVARRQPID</sequence>
<reference evidence="15" key="1">
    <citation type="journal article" date="2019" name="Int. J. Syst. Evol. Microbiol.">
        <title>The Global Catalogue of Microorganisms (GCM) 10K type strain sequencing project: providing services to taxonomists for standard genome sequencing and annotation.</title>
        <authorList>
            <consortium name="The Broad Institute Genomics Platform"/>
            <consortium name="The Broad Institute Genome Sequencing Center for Infectious Disease"/>
            <person name="Wu L."/>
            <person name="Ma J."/>
        </authorList>
    </citation>
    <scope>NUCLEOTIDE SEQUENCE [LARGE SCALE GENOMIC DNA]</scope>
    <source>
        <strain evidence="15">JCM 11590</strain>
    </source>
</reference>
<keyword evidence="10 11" id="KW-0472">Membrane</keyword>
<comment type="catalytic activity">
    <reaction evidence="1">
        <text>ATP + protein L-histidine = ADP + protein N-phospho-L-histidine.</text>
        <dbReference type="EC" id="2.7.13.3"/>
    </reaction>
</comment>
<dbReference type="InterPro" id="IPR005467">
    <property type="entry name" value="His_kinase_dom"/>
</dbReference>
<name>A0ABQ2CKU8_9GAMM</name>
<dbReference type="Proteomes" id="UP000633263">
    <property type="component" value="Unassembled WGS sequence"/>
</dbReference>
<keyword evidence="7" id="KW-0418">Kinase</keyword>
<dbReference type="InterPro" id="IPR003594">
    <property type="entry name" value="HATPase_dom"/>
</dbReference>
<feature type="domain" description="HAMP" evidence="13">
    <location>
        <begin position="177"/>
        <end position="228"/>
    </location>
</feature>
<gene>
    <name evidence="14" type="ORF">GCM10009083_08150</name>
</gene>
<evidence type="ECO:0000256" key="5">
    <source>
        <dbReference type="ARBA" id="ARBA00022679"/>
    </source>
</evidence>
<evidence type="ECO:0000259" key="13">
    <source>
        <dbReference type="PROSITE" id="PS50885"/>
    </source>
</evidence>
<keyword evidence="4" id="KW-0597">Phosphoprotein</keyword>
<organism evidence="14 15">
    <name type="scientific">Halopseudomonas pertucinogena</name>
    <dbReference type="NCBI Taxonomy" id="86175"/>
    <lineage>
        <taxon>Bacteria</taxon>
        <taxon>Pseudomonadati</taxon>
        <taxon>Pseudomonadota</taxon>
        <taxon>Gammaproteobacteria</taxon>
        <taxon>Pseudomonadales</taxon>
        <taxon>Pseudomonadaceae</taxon>
        <taxon>Halopseudomonas</taxon>
    </lineage>
</organism>
<evidence type="ECO:0000256" key="4">
    <source>
        <dbReference type="ARBA" id="ARBA00022553"/>
    </source>
</evidence>
<dbReference type="SMART" id="SM00387">
    <property type="entry name" value="HATPase_c"/>
    <property type="match status" value="1"/>
</dbReference>
<comment type="caution">
    <text evidence="14">The sequence shown here is derived from an EMBL/GenBank/DDBJ whole genome shotgun (WGS) entry which is preliminary data.</text>
</comment>
<accession>A0ABQ2CKU8</accession>
<keyword evidence="8 11" id="KW-1133">Transmembrane helix</keyword>
<protein>
    <recommendedName>
        <fullName evidence="3">histidine kinase</fullName>
        <ecNumber evidence="3">2.7.13.3</ecNumber>
    </recommendedName>
</protein>
<evidence type="ECO:0000256" key="7">
    <source>
        <dbReference type="ARBA" id="ARBA00022777"/>
    </source>
</evidence>
<dbReference type="Gene3D" id="1.10.287.130">
    <property type="match status" value="1"/>
</dbReference>
<evidence type="ECO:0000256" key="8">
    <source>
        <dbReference type="ARBA" id="ARBA00022989"/>
    </source>
</evidence>
<keyword evidence="9" id="KW-0902">Two-component regulatory system</keyword>
<keyword evidence="6 11" id="KW-0812">Transmembrane</keyword>
<dbReference type="SUPFAM" id="SSF55874">
    <property type="entry name" value="ATPase domain of HSP90 chaperone/DNA topoisomerase II/histidine kinase"/>
    <property type="match status" value="1"/>
</dbReference>
<dbReference type="EC" id="2.7.13.3" evidence="3"/>
<evidence type="ECO:0000256" key="11">
    <source>
        <dbReference type="SAM" id="Phobius"/>
    </source>
</evidence>
<feature type="domain" description="Histidine kinase" evidence="12">
    <location>
        <begin position="236"/>
        <end position="437"/>
    </location>
</feature>
<dbReference type="RefSeq" id="WP_188635286.1">
    <property type="nucleotide sequence ID" value="NZ_BMNN01000001.1"/>
</dbReference>
<evidence type="ECO:0000313" key="14">
    <source>
        <dbReference type="EMBL" id="GGI94007.1"/>
    </source>
</evidence>
<dbReference type="Pfam" id="PF02518">
    <property type="entry name" value="HATPase_c"/>
    <property type="match status" value="1"/>
</dbReference>
<dbReference type="InterPro" id="IPR004358">
    <property type="entry name" value="Sig_transdc_His_kin-like_C"/>
</dbReference>
<dbReference type="EMBL" id="BMNN01000001">
    <property type="protein sequence ID" value="GGI94007.1"/>
    <property type="molecule type" value="Genomic_DNA"/>
</dbReference>
<dbReference type="InterPro" id="IPR003660">
    <property type="entry name" value="HAMP_dom"/>
</dbReference>
<dbReference type="PANTHER" id="PTHR45436">
    <property type="entry name" value="SENSOR HISTIDINE KINASE YKOH"/>
    <property type="match status" value="1"/>
</dbReference>
<keyword evidence="5" id="KW-0808">Transferase</keyword>
<dbReference type="PRINTS" id="PR00344">
    <property type="entry name" value="BCTRLSENSOR"/>
</dbReference>
<dbReference type="PANTHER" id="PTHR45436:SF5">
    <property type="entry name" value="SENSOR HISTIDINE KINASE TRCS"/>
    <property type="match status" value="1"/>
</dbReference>
<evidence type="ECO:0000256" key="10">
    <source>
        <dbReference type="ARBA" id="ARBA00023136"/>
    </source>
</evidence>
<evidence type="ECO:0000256" key="6">
    <source>
        <dbReference type="ARBA" id="ARBA00022692"/>
    </source>
</evidence>
<evidence type="ECO:0000256" key="3">
    <source>
        <dbReference type="ARBA" id="ARBA00012438"/>
    </source>
</evidence>
<dbReference type="PROSITE" id="PS50885">
    <property type="entry name" value="HAMP"/>
    <property type="match status" value="1"/>
</dbReference>
<dbReference type="InterPro" id="IPR036890">
    <property type="entry name" value="HATPase_C_sf"/>
</dbReference>
<evidence type="ECO:0000313" key="15">
    <source>
        <dbReference type="Proteomes" id="UP000633263"/>
    </source>
</evidence>
<dbReference type="Gene3D" id="3.30.565.10">
    <property type="entry name" value="Histidine kinase-like ATPase, C-terminal domain"/>
    <property type="match status" value="1"/>
</dbReference>
<keyword evidence="15" id="KW-1185">Reference proteome</keyword>
<evidence type="ECO:0000256" key="1">
    <source>
        <dbReference type="ARBA" id="ARBA00000085"/>
    </source>
</evidence>
<evidence type="ECO:0000256" key="2">
    <source>
        <dbReference type="ARBA" id="ARBA00004370"/>
    </source>
</evidence>